<dbReference type="InterPro" id="IPR037272">
    <property type="entry name" value="SNS_sf"/>
</dbReference>
<keyword evidence="4 9" id="KW-1133">Transmembrane helix</keyword>
<feature type="transmembrane region" description="Helical" evidence="9">
    <location>
        <begin position="498"/>
        <end position="521"/>
    </location>
</feature>
<feature type="binding site" evidence="6">
    <location>
        <position position="239"/>
    </location>
    <ligand>
        <name>Na(+)</name>
        <dbReference type="ChEBI" id="CHEBI:29101"/>
        <label>1</label>
    </ligand>
</feature>
<dbReference type="AlphaFoldDB" id="A0A7M7NFU3"/>
<feature type="binding site" evidence="6">
    <location>
        <position position="237"/>
    </location>
    <ligand>
        <name>Na(+)</name>
        <dbReference type="ChEBI" id="CHEBI:29101"/>
        <label>1</label>
    </ligand>
</feature>
<evidence type="ECO:0000256" key="5">
    <source>
        <dbReference type="ARBA" id="ARBA00023136"/>
    </source>
</evidence>
<evidence type="ECO:0000256" key="7">
    <source>
        <dbReference type="PIRSR" id="PIRSR600175-2"/>
    </source>
</evidence>
<feature type="binding site" evidence="6">
    <location>
        <position position="240"/>
    </location>
    <ligand>
        <name>Na(+)</name>
        <dbReference type="ChEBI" id="CHEBI:29101"/>
        <label>1</label>
    </ligand>
</feature>
<dbReference type="PROSITE" id="PS50267">
    <property type="entry name" value="NA_NEUROTRAN_SYMP_3"/>
    <property type="match status" value="1"/>
</dbReference>
<feature type="binding site" evidence="6">
    <location>
        <position position="244"/>
    </location>
    <ligand>
        <name>Na(+)</name>
        <dbReference type="ChEBI" id="CHEBI:29101"/>
        <label>1</label>
    </ligand>
</feature>
<evidence type="ECO:0000256" key="8">
    <source>
        <dbReference type="RuleBase" id="RU003732"/>
    </source>
</evidence>
<dbReference type="PANTHER" id="PTHR11616:SF265">
    <property type="entry name" value="TRANSPORTER"/>
    <property type="match status" value="1"/>
</dbReference>
<feature type="transmembrane region" description="Helical" evidence="9">
    <location>
        <begin position="421"/>
        <end position="445"/>
    </location>
</feature>
<dbReference type="OMA" id="YLFMSMR"/>
<feature type="transmembrane region" description="Helical" evidence="9">
    <location>
        <begin position="261"/>
        <end position="282"/>
    </location>
</feature>
<reference evidence="11" key="1">
    <citation type="submission" date="2015-02" db="EMBL/GenBank/DDBJ databases">
        <title>Genome sequencing for Strongylocentrotus purpuratus.</title>
        <authorList>
            <person name="Murali S."/>
            <person name="Liu Y."/>
            <person name="Vee V."/>
            <person name="English A."/>
            <person name="Wang M."/>
            <person name="Skinner E."/>
            <person name="Han Y."/>
            <person name="Muzny D.M."/>
            <person name="Worley K.C."/>
            <person name="Gibbs R.A."/>
        </authorList>
    </citation>
    <scope>NUCLEOTIDE SEQUENCE</scope>
</reference>
<dbReference type="Pfam" id="PF00209">
    <property type="entry name" value="SNF"/>
    <property type="match status" value="1"/>
</dbReference>
<dbReference type="InterPro" id="IPR000175">
    <property type="entry name" value="Na/ntran_symport"/>
</dbReference>
<dbReference type="PRINTS" id="PR00176">
    <property type="entry name" value="NANEUSMPORT"/>
</dbReference>
<feature type="transmembrane region" description="Helical" evidence="9">
    <location>
        <begin position="465"/>
        <end position="486"/>
    </location>
</feature>
<evidence type="ECO:0000313" key="11">
    <source>
        <dbReference type="Proteomes" id="UP000007110"/>
    </source>
</evidence>
<dbReference type="OrthoDB" id="6581954at2759"/>
<keyword evidence="6" id="KW-0479">Metal-binding</keyword>
<dbReference type="SUPFAM" id="SSF161070">
    <property type="entry name" value="SNF-like"/>
    <property type="match status" value="1"/>
</dbReference>
<dbReference type="PANTHER" id="PTHR11616">
    <property type="entry name" value="SODIUM/CHLORIDE DEPENDENT TRANSPORTER"/>
    <property type="match status" value="1"/>
</dbReference>
<feature type="transmembrane region" description="Helical" evidence="9">
    <location>
        <begin position="562"/>
        <end position="583"/>
    </location>
</feature>
<dbReference type="GeneID" id="590977"/>
<dbReference type="GO" id="GO:0015293">
    <property type="term" value="F:symporter activity"/>
    <property type="evidence" value="ECO:0007669"/>
    <property type="project" value="UniProtKB-KW"/>
</dbReference>
<keyword evidence="11" id="KW-1185">Reference proteome</keyword>
<feature type="binding site" evidence="6">
    <location>
        <position position="477"/>
    </location>
    <ligand>
        <name>Na(+)</name>
        <dbReference type="ChEBI" id="CHEBI:29101"/>
        <label>1</label>
    </ligand>
</feature>
<comment type="subcellular location">
    <subcellularLocation>
        <location evidence="1">Membrane</location>
        <topology evidence="1">Multi-pass membrane protein</topology>
    </subcellularLocation>
</comment>
<feature type="binding site" evidence="6">
    <location>
        <position position="509"/>
    </location>
    <ligand>
        <name>Na(+)</name>
        <dbReference type="ChEBI" id="CHEBI:29101"/>
        <label>1</label>
    </ligand>
</feature>
<comment type="similarity">
    <text evidence="8">Belongs to the sodium:neurotransmitter symporter (SNF) (TC 2.A.22) family.</text>
</comment>
<evidence type="ECO:0000256" key="9">
    <source>
        <dbReference type="SAM" id="Phobius"/>
    </source>
</evidence>
<sequence length="800" mass="89384">MINYSMEVVVSTDTDDVELPEDNMGVVNPIPIDIEDEERLKVSPSRKSRLSAADLISVSSSLPDSYLPQYPDVSIAPSITSSIKPQISKSVEDLLVNADLEDCRNRLSRHGYDSMRSLRLASKDDLVEIGLPRGYAGLLVYAVAQEDKGHGPGKGLAQIETIKLEDQYLPSQVLTSSEAISAMSEKGDYKVVPGGGVDDAIGGGGGKDLAVKPLDSKTAPDREGWGKKLDFLLVCIGYAVGLGNIWRFPYLCYTHGGGVFLIPYFIMLFLAGMPLMFLELAFGQYGGEGPITIWKACPLFAGIGWAMVMISGMVAIYYNIIMAWTALFFVRSFTSEVPWKTCNNTWNTDACQENSSVAMEMGLNITKRPAQEFYYNYVLDVDGHNLDDMGSMKWELVMCLLFSWIVIFCCICKSVKSSGKVVYFTATFPYIILTILLIRGVTLPGASIGIDYYLSPRWEKLKETAVWGAAATQIFYSLGPAWGGVLTFSSYNKFNNNCLIDAICIPIINCLSSFYAGFVVFSTLGFMSYKTGISIDNVAVKGPGLVFETYPEAISQMPAAPFWSILFFFMFFLVGLDTQFGMVETVVSGLTDYYPNHLRKHGTLTALVVCVVFFLLGLPMASQGGIYMFELINWYSCWISLMLVGVFECVAVAYFYGVRRFTNDIRRMIADYTWMTPVVTPLLYWYSSCWLVITPSIIVFISVFGMVNYVPVYFGDYVYPKWSEMLGWLMAVVPLFTIPLVMIIKLFFASEGETYAQRFMFLLRPTPQWENKERQFQGKKNPKSGFGKDVELDSIKQMYA</sequence>
<reference evidence="10" key="2">
    <citation type="submission" date="2021-01" db="UniProtKB">
        <authorList>
            <consortium name="EnsemblMetazoa"/>
        </authorList>
    </citation>
    <scope>IDENTIFICATION</scope>
</reference>
<feature type="transmembrane region" description="Helical" evidence="9">
    <location>
        <begin position="394"/>
        <end position="412"/>
    </location>
</feature>
<dbReference type="GO" id="GO:0046872">
    <property type="term" value="F:metal ion binding"/>
    <property type="evidence" value="ECO:0007669"/>
    <property type="project" value="UniProtKB-KW"/>
</dbReference>
<dbReference type="GO" id="GO:0005886">
    <property type="term" value="C:plasma membrane"/>
    <property type="evidence" value="ECO:0000318"/>
    <property type="project" value="GO_Central"/>
</dbReference>
<dbReference type="InParanoid" id="A0A7M7NFU3"/>
<feature type="transmembrane region" description="Helical" evidence="9">
    <location>
        <begin position="692"/>
        <end position="714"/>
    </location>
</feature>
<feature type="transmembrane region" description="Helical" evidence="9">
    <location>
        <begin position="303"/>
        <end position="330"/>
    </location>
</feature>
<keyword evidence="2 8" id="KW-0813">Transport</keyword>
<feature type="binding site" evidence="6">
    <location>
        <position position="577"/>
    </location>
    <ligand>
        <name>Na(+)</name>
        <dbReference type="ChEBI" id="CHEBI:29101"/>
        <label>1</label>
    </ligand>
</feature>
<evidence type="ECO:0000313" key="10">
    <source>
        <dbReference type="EnsemblMetazoa" id="XP_030836031"/>
    </source>
</evidence>
<evidence type="ECO:0000256" key="1">
    <source>
        <dbReference type="ARBA" id="ARBA00004141"/>
    </source>
</evidence>
<dbReference type="PROSITE" id="PS00754">
    <property type="entry name" value="NA_NEUROTRAN_SYMP_2"/>
    <property type="match status" value="1"/>
</dbReference>
<dbReference type="NCBIfam" id="NF037979">
    <property type="entry name" value="Na_transp"/>
    <property type="match status" value="1"/>
</dbReference>
<dbReference type="GO" id="GO:0035725">
    <property type="term" value="P:sodium ion transmembrane transport"/>
    <property type="evidence" value="ECO:0000318"/>
    <property type="project" value="GO_Central"/>
</dbReference>
<protein>
    <recommendedName>
        <fullName evidence="8">Transporter</fullName>
    </recommendedName>
</protein>
<keyword evidence="5 9" id="KW-0472">Membrane</keyword>
<feature type="transmembrane region" description="Helical" evidence="9">
    <location>
        <begin position="632"/>
        <end position="657"/>
    </location>
</feature>
<organism evidence="10 11">
    <name type="scientific">Strongylocentrotus purpuratus</name>
    <name type="common">Purple sea urchin</name>
    <dbReference type="NCBI Taxonomy" id="7668"/>
    <lineage>
        <taxon>Eukaryota</taxon>
        <taxon>Metazoa</taxon>
        <taxon>Echinodermata</taxon>
        <taxon>Eleutherozoa</taxon>
        <taxon>Echinozoa</taxon>
        <taxon>Echinoidea</taxon>
        <taxon>Euechinoidea</taxon>
        <taxon>Echinacea</taxon>
        <taxon>Camarodonta</taxon>
        <taxon>Echinidea</taxon>
        <taxon>Strongylocentrotidae</taxon>
        <taxon>Strongylocentrotus</taxon>
    </lineage>
</organism>
<evidence type="ECO:0000256" key="3">
    <source>
        <dbReference type="ARBA" id="ARBA00022692"/>
    </source>
</evidence>
<dbReference type="Proteomes" id="UP000007110">
    <property type="component" value="Unassembled WGS sequence"/>
</dbReference>
<dbReference type="EnsemblMetazoa" id="XM_030980171">
    <property type="protein sequence ID" value="XP_030836031"/>
    <property type="gene ID" value="LOC590977"/>
</dbReference>
<dbReference type="PROSITE" id="PS00610">
    <property type="entry name" value="NA_NEUROTRAN_SYMP_1"/>
    <property type="match status" value="1"/>
</dbReference>
<feature type="transmembrane region" description="Helical" evidence="9">
    <location>
        <begin position="604"/>
        <end position="626"/>
    </location>
</feature>
<evidence type="ECO:0000256" key="4">
    <source>
        <dbReference type="ARBA" id="ARBA00022989"/>
    </source>
</evidence>
<evidence type="ECO:0000256" key="6">
    <source>
        <dbReference type="PIRSR" id="PIRSR600175-1"/>
    </source>
</evidence>
<feature type="transmembrane region" description="Helical" evidence="9">
    <location>
        <begin position="726"/>
        <end position="748"/>
    </location>
</feature>
<proteinExistence type="inferred from homology"/>
<accession>A0A7M7NFU3</accession>
<keyword evidence="3 8" id="KW-0812">Transmembrane</keyword>
<evidence type="ECO:0000256" key="2">
    <source>
        <dbReference type="ARBA" id="ARBA00022448"/>
    </source>
</evidence>
<dbReference type="GO" id="GO:0006865">
    <property type="term" value="P:amino acid transport"/>
    <property type="evidence" value="ECO:0000318"/>
    <property type="project" value="GO_Central"/>
</dbReference>
<feature type="disulfide bond" evidence="7">
    <location>
        <begin position="342"/>
        <end position="351"/>
    </location>
</feature>
<dbReference type="RefSeq" id="XP_030836031.1">
    <property type="nucleotide sequence ID" value="XM_030980171.1"/>
</dbReference>
<keyword evidence="6" id="KW-0915">Sodium</keyword>
<keyword evidence="8" id="KW-0769">Symport</keyword>
<feature type="transmembrane region" description="Helical" evidence="9">
    <location>
        <begin position="231"/>
        <end position="249"/>
    </location>
</feature>
<name>A0A7M7NFU3_STRPU</name>
<keyword evidence="7" id="KW-1015">Disulfide bond</keyword>